<dbReference type="Proteomes" id="UP000262477">
    <property type="component" value="Unassembled WGS sequence"/>
</dbReference>
<evidence type="ECO:0000313" key="7">
    <source>
        <dbReference type="EMBL" id="REK87551.1"/>
    </source>
</evidence>
<sequence>MSGTQQVKAALGDSEGDTGNLTQLEFLALNSEFNIADGHARQALTPGQSKIVDDLPLLFAEGEKRPVEELEREAHHAFFTALGQHSYPSAPGRVLSCYSSSVAMEILSRSLSETIESVALVHPTFDNIADLLRGNGLKLVPLAEDPLHGDDLDASLLKSVGCVFITTPNNPTGKVVSRERLTRLAEQCAEHGVILALDTSFRGFDTRAHYDHYEVLNASGVRWVVIEDTGKLWPTLDLKVGMLVHSENLALPVEKIYSDILLGVSPLILAMVRRFSEDAAAGGLEDLHRFIAANRAMVRTELAGLPGVTVPDPDSRASVERVAIDDLTGTQVWAKLREHNVYALPCRPFHWADPSEGDHTLRLALARSTDPLAQSVRALRHVLKQR</sequence>
<dbReference type="Gene3D" id="3.40.640.10">
    <property type="entry name" value="Type I PLP-dependent aspartate aminotransferase-like (Major domain)"/>
    <property type="match status" value="1"/>
</dbReference>
<evidence type="ECO:0000256" key="3">
    <source>
        <dbReference type="ARBA" id="ARBA00022576"/>
    </source>
</evidence>
<dbReference type="NCBIfam" id="TIGR04462">
    <property type="entry name" value="endura_MppP"/>
    <property type="match status" value="1"/>
</dbReference>
<feature type="domain" description="Aminotransferase class I/classII large" evidence="6">
    <location>
        <begin position="86"/>
        <end position="370"/>
    </location>
</feature>
<dbReference type="InterPro" id="IPR015424">
    <property type="entry name" value="PyrdxlP-dep_Trfase"/>
</dbReference>
<dbReference type="InterPro" id="IPR015422">
    <property type="entry name" value="PyrdxlP-dep_Trfase_small"/>
</dbReference>
<protein>
    <submittedName>
        <fullName evidence="7">Enduracididine biosynthesis enzyme MppP</fullName>
    </submittedName>
</protein>
<evidence type="ECO:0000256" key="1">
    <source>
        <dbReference type="ARBA" id="ARBA00001933"/>
    </source>
</evidence>
<name>A0A371PYW2_STRIH</name>
<organism evidence="7 8">
    <name type="scientific">Streptomyces inhibens</name>
    <dbReference type="NCBI Taxonomy" id="2293571"/>
    <lineage>
        <taxon>Bacteria</taxon>
        <taxon>Bacillati</taxon>
        <taxon>Actinomycetota</taxon>
        <taxon>Actinomycetes</taxon>
        <taxon>Kitasatosporales</taxon>
        <taxon>Streptomycetaceae</taxon>
        <taxon>Streptomyces</taxon>
    </lineage>
</organism>
<dbReference type="InterPro" id="IPR015421">
    <property type="entry name" value="PyrdxlP-dep_Trfase_major"/>
</dbReference>
<evidence type="ECO:0000256" key="4">
    <source>
        <dbReference type="ARBA" id="ARBA00022679"/>
    </source>
</evidence>
<dbReference type="Gene3D" id="3.90.1150.10">
    <property type="entry name" value="Aspartate Aminotransferase, domain 1"/>
    <property type="match status" value="1"/>
</dbReference>
<dbReference type="InterPro" id="IPR031020">
    <property type="entry name" value="Endura_MppP"/>
</dbReference>
<proteinExistence type="inferred from homology"/>
<dbReference type="EMBL" id="QUAC01000209">
    <property type="protein sequence ID" value="REK87551.1"/>
    <property type="molecule type" value="Genomic_DNA"/>
</dbReference>
<dbReference type="GO" id="GO:0006520">
    <property type="term" value="P:amino acid metabolic process"/>
    <property type="evidence" value="ECO:0007669"/>
    <property type="project" value="InterPro"/>
</dbReference>
<dbReference type="GO" id="GO:0030170">
    <property type="term" value="F:pyridoxal phosphate binding"/>
    <property type="evidence" value="ECO:0007669"/>
    <property type="project" value="InterPro"/>
</dbReference>
<evidence type="ECO:0000256" key="2">
    <source>
        <dbReference type="ARBA" id="ARBA00007441"/>
    </source>
</evidence>
<dbReference type="PANTHER" id="PTHR46383:SF1">
    <property type="entry name" value="ASPARTATE AMINOTRANSFERASE"/>
    <property type="match status" value="1"/>
</dbReference>
<gene>
    <name evidence="7" type="primary">mppP</name>
    <name evidence="7" type="ORF">DY245_26105</name>
</gene>
<keyword evidence="5" id="KW-0663">Pyridoxal phosphate</keyword>
<reference evidence="7 8" key="1">
    <citation type="submission" date="2018-08" db="EMBL/GenBank/DDBJ databases">
        <title>Streptomyces NEAU-D10 sp. nov., a novel Actinomycete isolated from soil.</title>
        <authorList>
            <person name="Jin L."/>
        </authorList>
    </citation>
    <scope>NUCLEOTIDE SEQUENCE [LARGE SCALE GENOMIC DNA]</scope>
    <source>
        <strain evidence="7 8">NEAU-D10</strain>
    </source>
</reference>
<evidence type="ECO:0000259" key="6">
    <source>
        <dbReference type="Pfam" id="PF00155"/>
    </source>
</evidence>
<comment type="cofactor">
    <cofactor evidence="1">
        <name>pyridoxal 5'-phosphate</name>
        <dbReference type="ChEBI" id="CHEBI:597326"/>
    </cofactor>
</comment>
<dbReference type="AlphaFoldDB" id="A0A371PYW2"/>
<dbReference type="InterPro" id="IPR050596">
    <property type="entry name" value="AspAT/PAT-like"/>
</dbReference>
<accession>A0A371PYW2</accession>
<dbReference type="Pfam" id="PF00155">
    <property type="entry name" value="Aminotran_1_2"/>
    <property type="match status" value="1"/>
</dbReference>
<evidence type="ECO:0000256" key="5">
    <source>
        <dbReference type="ARBA" id="ARBA00022898"/>
    </source>
</evidence>
<keyword evidence="3" id="KW-0032">Aminotransferase</keyword>
<comment type="similarity">
    <text evidence="2">Belongs to the class-I pyridoxal-phosphate-dependent aminotransferase family.</text>
</comment>
<evidence type="ECO:0000313" key="8">
    <source>
        <dbReference type="Proteomes" id="UP000262477"/>
    </source>
</evidence>
<dbReference type="GO" id="GO:0008483">
    <property type="term" value="F:transaminase activity"/>
    <property type="evidence" value="ECO:0007669"/>
    <property type="project" value="UniProtKB-KW"/>
</dbReference>
<dbReference type="CDD" id="cd00609">
    <property type="entry name" value="AAT_like"/>
    <property type="match status" value="1"/>
</dbReference>
<dbReference type="SUPFAM" id="SSF53383">
    <property type="entry name" value="PLP-dependent transferases"/>
    <property type="match status" value="1"/>
</dbReference>
<keyword evidence="4" id="KW-0808">Transferase</keyword>
<dbReference type="InterPro" id="IPR004839">
    <property type="entry name" value="Aminotransferase_I/II_large"/>
</dbReference>
<dbReference type="PANTHER" id="PTHR46383">
    <property type="entry name" value="ASPARTATE AMINOTRANSFERASE"/>
    <property type="match status" value="1"/>
</dbReference>
<dbReference type="OrthoDB" id="3861823at2"/>
<keyword evidence="8" id="KW-1185">Reference proteome</keyword>
<comment type="caution">
    <text evidence="7">The sequence shown here is derived from an EMBL/GenBank/DDBJ whole genome shotgun (WGS) entry which is preliminary data.</text>
</comment>